<comment type="similarity">
    <text evidence="1">Belongs to the LysR transcriptional regulatory family.</text>
</comment>
<dbReference type="GO" id="GO:0003700">
    <property type="term" value="F:DNA-binding transcription factor activity"/>
    <property type="evidence" value="ECO:0007669"/>
    <property type="project" value="TreeGrafter"/>
</dbReference>
<dbReference type="GO" id="GO:0006351">
    <property type="term" value="P:DNA-templated transcription"/>
    <property type="evidence" value="ECO:0007669"/>
    <property type="project" value="TreeGrafter"/>
</dbReference>
<evidence type="ECO:0000259" key="2">
    <source>
        <dbReference type="Pfam" id="PF03466"/>
    </source>
</evidence>
<dbReference type="InterPro" id="IPR005119">
    <property type="entry name" value="LysR_subst-bd"/>
</dbReference>
<proteinExistence type="inferred from homology"/>
<dbReference type="Pfam" id="PF03466">
    <property type="entry name" value="LysR_substrate"/>
    <property type="match status" value="1"/>
</dbReference>
<evidence type="ECO:0000313" key="4">
    <source>
        <dbReference type="Proteomes" id="UP000199435"/>
    </source>
</evidence>
<feature type="domain" description="LysR substrate-binding" evidence="2">
    <location>
        <begin position="45"/>
        <end position="237"/>
    </location>
</feature>
<keyword evidence="4" id="KW-1185">Reference proteome</keyword>
<evidence type="ECO:0000256" key="1">
    <source>
        <dbReference type="ARBA" id="ARBA00009437"/>
    </source>
</evidence>
<dbReference type="Gene3D" id="3.40.190.290">
    <property type="match status" value="1"/>
</dbReference>
<reference evidence="4" key="1">
    <citation type="submission" date="2016-08" db="EMBL/GenBank/DDBJ databases">
        <authorList>
            <person name="Varghese N."/>
            <person name="Submissions Spin"/>
        </authorList>
    </citation>
    <scope>NUCLEOTIDE SEQUENCE [LARGE SCALE GENOMIC DNA]</scope>
    <source>
        <strain evidence="4">HAMBI 2971</strain>
    </source>
</reference>
<evidence type="ECO:0000313" key="3">
    <source>
        <dbReference type="EMBL" id="SCB28815.1"/>
    </source>
</evidence>
<dbReference type="InterPro" id="IPR058163">
    <property type="entry name" value="LysR-type_TF_proteobact-type"/>
</dbReference>
<accession>A0A1C3VMJ9</accession>
<dbReference type="EMBL" id="FMAH01000015">
    <property type="protein sequence ID" value="SCB28815.1"/>
    <property type="molecule type" value="Genomic_DNA"/>
</dbReference>
<dbReference type="AlphaFoldDB" id="A0A1C3VMJ9"/>
<protein>
    <submittedName>
        <fullName evidence="3">DNA-binding transcriptional regulator, LysR family</fullName>
    </submittedName>
</protein>
<name>A0A1C3VMJ9_9HYPH</name>
<dbReference type="PANTHER" id="PTHR30537">
    <property type="entry name" value="HTH-TYPE TRANSCRIPTIONAL REGULATOR"/>
    <property type="match status" value="1"/>
</dbReference>
<organism evidence="3 4">
    <name type="scientific">Rhizobium miluonense</name>
    <dbReference type="NCBI Taxonomy" id="411945"/>
    <lineage>
        <taxon>Bacteria</taxon>
        <taxon>Pseudomonadati</taxon>
        <taxon>Pseudomonadota</taxon>
        <taxon>Alphaproteobacteria</taxon>
        <taxon>Hyphomicrobiales</taxon>
        <taxon>Rhizobiaceae</taxon>
        <taxon>Rhizobium/Agrobacterium group</taxon>
        <taxon>Rhizobium</taxon>
    </lineage>
</organism>
<gene>
    <name evidence="3" type="ORF">GA0061102_101520</name>
</gene>
<keyword evidence="3" id="KW-0238">DNA-binding</keyword>
<dbReference type="GO" id="GO:0043565">
    <property type="term" value="F:sequence-specific DNA binding"/>
    <property type="evidence" value="ECO:0007669"/>
    <property type="project" value="TreeGrafter"/>
</dbReference>
<dbReference type="SUPFAM" id="SSF53850">
    <property type="entry name" value="Periplasmic binding protein-like II"/>
    <property type="match status" value="1"/>
</dbReference>
<sequence>MGQTLFQRTADGLILTDEGHAILDLATQMEESAVTIQRRLAGDAGKPDGILRISSADWFGGYVLPSVIEAYRMTYPKVHIELLTGTRLFNLAHREADLVFRIVPFDEADIVQRRLVNMQYGVYLRTNSKDPILGDGTGFELITMDGSLGNFPDAQWLRERFPNASVALKSNNRHVQAQLCAKGLGLAVLPRPVGDQLPGLRRLELEDEPPSREVWMGYHRDLRRLGRLRAFVDMAVAMLAP</sequence>
<dbReference type="STRING" id="411945.GA0061102_101520"/>
<dbReference type="CDD" id="cd05466">
    <property type="entry name" value="PBP2_LTTR_substrate"/>
    <property type="match status" value="1"/>
</dbReference>
<dbReference type="Proteomes" id="UP000199435">
    <property type="component" value="Unassembled WGS sequence"/>
</dbReference>
<dbReference type="PANTHER" id="PTHR30537:SF3">
    <property type="entry name" value="TRANSCRIPTIONAL REGULATORY PROTEIN"/>
    <property type="match status" value="1"/>
</dbReference>